<dbReference type="InterPro" id="IPR042099">
    <property type="entry name" value="ANL_N_sf"/>
</dbReference>
<sequence>MRTRPILTLTCDNGVTAARDAHHALRAALDGGPALLPLAPGLAGEQVAAALRPEEGEQDLDVALVVPTSGSTGTSKGVLLGEAALRASAAATHERLGGPGRWLLALPVHHIAGIQVLTRSLLAGFDPCVLDSSAGFRPAAFTEAAAEALGAGRAYTALVPTQLSRLVHEGGAALDALCRFDAVIVGGAATPPALLAAARAAGVAVTTTYGMSETSGGCVYDGVPLTGARVRLAGDGAVELGGPTLASGYRLAPEATAAVFRDGWFRTGDLGRFTEDGRLEILGRADDVINTGGEKVPPVLVERALTACPGVLEACVVGVPDEEWGQVVAAAVVPVDPAAPPAEELLREAARAAVGRAGAPRRLRFVPELPLRGPGKVDRTAVAALLG</sequence>
<dbReference type="PANTHER" id="PTHR43767">
    <property type="entry name" value="LONG-CHAIN-FATTY-ACID--COA LIGASE"/>
    <property type="match status" value="1"/>
</dbReference>
<comment type="caution">
    <text evidence="3">The sequence shown here is derived from an EMBL/GenBank/DDBJ whole genome shotgun (WGS) entry which is preliminary data.</text>
</comment>
<accession>A0ABS5AHK0</accession>
<dbReference type="GO" id="GO:0008756">
    <property type="term" value="F:o-succinylbenzoate-CoA ligase activity"/>
    <property type="evidence" value="ECO:0007669"/>
    <property type="project" value="UniProtKB-EC"/>
</dbReference>
<dbReference type="InterPro" id="IPR020845">
    <property type="entry name" value="AMP-binding_CS"/>
</dbReference>
<dbReference type="Gene3D" id="3.40.50.12780">
    <property type="entry name" value="N-terminal domain of ligase-like"/>
    <property type="match status" value="1"/>
</dbReference>
<dbReference type="InterPro" id="IPR050237">
    <property type="entry name" value="ATP-dep_AMP-bd_enzyme"/>
</dbReference>
<dbReference type="InterPro" id="IPR000873">
    <property type="entry name" value="AMP-dep_synth/lig_dom"/>
</dbReference>
<dbReference type="Proteomes" id="UP001519363">
    <property type="component" value="Unassembled WGS sequence"/>
</dbReference>
<gene>
    <name evidence="3" type="ORF">JOF53_004913</name>
</gene>
<organism evidence="3 4">
    <name type="scientific">Crossiella equi</name>
    <dbReference type="NCBI Taxonomy" id="130796"/>
    <lineage>
        <taxon>Bacteria</taxon>
        <taxon>Bacillati</taxon>
        <taxon>Actinomycetota</taxon>
        <taxon>Actinomycetes</taxon>
        <taxon>Pseudonocardiales</taxon>
        <taxon>Pseudonocardiaceae</taxon>
        <taxon>Crossiella</taxon>
    </lineage>
</organism>
<dbReference type="Gene3D" id="3.30.300.30">
    <property type="match status" value="1"/>
</dbReference>
<proteinExistence type="predicted"/>
<evidence type="ECO:0000259" key="2">
    <source>
        <dbReference type="Pfam" id="PF13193"/>
    </source>
</evidence>
<dbReference type="SUPFAM" id="SSF56801">
    <property type="entry name" value="Acetyl-CoA synthetase-like"/>
    <property type="match status" value="1"/>
</dbReference>
<keyword evidence="4" id="KW-1185">Reference proteome</keyword>
<dbReference type="RefSeq" id="WP_086783055.1">
    <property type="nucleotide sequence ID" value="NZ_JAGIOO010000001.1"/>
</dbReference>
<dbReference type="InterPro" id="IPR025110">
    <property type="entry name" value="AMP-bd_C"/>
</dbReference>
<dbReference type="EMBL" id="JAGIOO010000001">
    <property type="protein sequence ID" value="MBP2476041.1"/>
    <property type="molecule type" value="Genomic_DNA"/>
</dbReference>
<dbReference type="Pfam" id="PF13193">
    <property type="entry name" value="AMP-binding_C"/>
    <property type="match status" value="1"/>
</dbReference>
<reference evidence="3 4" key="1">
    <citation type="submission" date="2021-03" db="EMBL/GenBank/DDBJ databases">
        <title>Sequencing the genomes of 1000 actinobacteria strains.</title>
        <authorList>
            <person name="Klenk H.-P."/>
        </authorList>
    </citation>
    <scope>NUCLEOTIDE SEQUENCE [LARGE SCALE GENOMIC DNA]</scope>
    <source>
        <strain evidence="3 4">DSM 44580</strain>
    </source>
</reference>
<feature type="domain" description="AMP-binding enzyme C-terminal" evidence="2">
    <location>
        <begin position="301"/>
        <end position="376"/>
    </location>
</feature>
<dbReference type="NCBIfam" id="NF005877">
    <property type="entry name" value="PRK07824.1"/>
    <property type="match status" value="1"/>
</dbReference>
<evidence type="ECO:0000259" key="1">
    <source>
        <dbReference type="Pfam" id="PF00501"/>
    </source>
</evidence>
<dbReference type="EC" id="6.2.1.26" evidence="3"/>
<dbReference type="Pfam" id="PF00501">
    <property type="entry name" value="AMP-binding"/>
    <property type="match status" value="1"/>
</dbReference>
<dbReference type="PANTHER" id="PTHR43767:SF1">
    <property type="entry name" value="NONRIBOSOMAL PEPTIDE SYNTHASE PES1 (EUROFUNG)-RELATED"/>
    <property type="match status" value="1"/>
</dbReference>
<feature type="domain" description="AMP-dependent synthetase/ligase" evidence="1">
    <location>
        <begin position="51"/>
        <end position="222"/>
    </location>
</feature>
<evidence type="ECO:0000313" key="4">
    <source>
        <dbReference type="Proteomes" id="UP001519363"/>
    </source>
</evidence>
<evidence type="ECO:0000313" key="3">
    <source>
        <dbReference type="EMBL" id="MBP2476041.1"/>
    </source>
</evidence>
<name>A0ABS5AHK0_9PSEU</name>
<keyword evidence="3" id="KW-0436">Ligase</keyword>
<protein>
    <submittedName>
        <fullName evidence="3">O-succinylbenzoic acid--CoA ligase</fullName>
        <ecNumber evidence="3">6.2.1.26</ecNumber>
    </submittedName>
</protein>
<dbReference type="InterPro" id="IPR045851">
    <property type="entry name" value="AMP-bd_C_sf"/>
</dbReference>
<dbReference type="PROSITE" id="PS00455">
    <property type="entry name" value="AMP_BINDING"/>
    <property type="match status" value="1"/>
</dbReference>